<proteinExistence type="predicted"/>
<dbReference type="EMBL" id="JAFHLB010000028">
    <property type="protein sequence ID" value="MBN3579676.1"/>
    <property type="molecule type" value="Genomic_DNA"/>
</dbReference>
<dbReference type="InterPro" id="IPR010221">
    <property type="entry name" value="VCBS_dom"/>
</dbReference>
<name>A0ABS3A7D1_9VIBR</name>
<accession>A0ABS3A7D1</accession>
<protein>
    <submittedName>
        <fullName evidence="1">VCBS domain-containing protein</fullName>
    </submittedName>
</protein>
<sequence>MLSMRSEEIVSEYAEEDQSLSASALSPLLMDSGRLLISSGYRRQTQFDPNSVSAGKDTLGSLSIDKSGYWDYSVYNIKTQFLLQGERKLERFSLYSDAGDPITITLTLIGVEGGAVIDELATEITVG</sequence>
<dbReference type="Proteomes" id="UP000779070">
    <property type="component" value="Unassembled WGS sequence"/>
</dbReference>
<gene>
    <name evidence="1" type="ORF">JYA62_18620</name>
</gene>
<keyword evidence="2" id="KW-1185">Reference proteome</keyword>
<comment type="caution">
    <text evidence="1">The sequence shown here is derived from an EMBL/GenBank/DDBJ whole genome shotgun (WGS) entry which is preliminary data.</text>
</comment>
<dbReference type="NCBIfam" id="TIGR01965">
    <property type="entry name" value="VCBS_repeat"/>
    <property type="match status" value="1"/>
</dbReference>
<organism evidence="1 2">
    <name type="scientific">Vibrio neptunius</name>
    <dbReference type="NCBI Taxonomy" id="170651"/>
    <lineage>
        <taxon>Bacteria</taxon>
        <taxon>Pseudomonadati</taxon>
        <taxon>Pseudomonadota</taxon>
        <taxon>Gammaproteobacteria</taxon>
        <taxon>Vibrionales</taxon>
        <taxon>Vibrionaceae</taxon>
        <taxon>Vibrio</taxon>
    </lineage>
</organism>
<evidence type="ECO:0000313" key="1">
    <source>
        <dbReference type="EMBL" id="MBN3579676.1"/>
    </source>
</evidence>
<reference evidence="1 2" key="1">
    <citation type="submission" date="2021-02" db="EMBL/GenBank/DDBJ databases">
        <title>Draft Genome Sequences of 5 Vibrio neptunius Strains Isolated From of Bivalve Hatcheries.</title>
        <authorList>
            <person name="Galvis F."/>
            <person name="Barja J.L."/>
            <person name="Lemos M.L."/>
            <person name="Balado M."/>
        </authorList>
    </citation>
    <scope>NUCLEOTIDE SEQUENCE [LARGE SCALE GENOMIC DNA]</scope>
    <source>
        <strain evidence="1 2">PP-145.98</strain>
    </source>
</reference>
<evidence type="ECO:0000313" key="2">
    <source>
        <dbReference type="Proteomes" id="UP000779070"/>
    </source>
</evidence>